<evidence type="ECO:0000256" key="3">
    <source>
        <dbReference type="ARBA" id="ARBA00023015"/>
    </source>
</evidence>
<feature type="domain" description="HTH myb-type" evidence="9">
    <location>
        <begin position="64"/>
        <end position="118"/>
    </location>
</feature>
<dbReference type="SMART" id="SM00717">
    <property type="entry name" value="SANT"/>
    <property type="match status" value="2"/>
</dbReference>
<dbReference type="InterPro" id="IPR015495">
    <property type="entry name" value="Myb_TF_plants"/>
</dbReference>
<evidence type="ECO:0000256" key="5">
    <source>
        <dbReference type="ARBA" id="ARBA00023163"/>
    </source>
</evidence>
<evidence type="ECO:0000256" key="2">
    <source>
        <dbReference type="ARBA" id="ARBA00022737"/>
    </source>
</evidence>
<proteinExistence type="predicted"/>
<keyword evidence="11" id="KW-1185">Reference proteome</keyword>
<dbReference type="Pfam" id="PF00249">
    <property type="entry name" value="Myb_DNA-binding"/>
    <property type="match status" value="2"/>
</dbReference>
<dbReference type="InterPro" id="IPR001005">
    <property type="entry name" value="SANT/Myb"/>
</dbReference>
<dbReference type="EnsemblPlants" id="AUR62023549-RA">
    <property type="protein sequence ID" value="AUR62023549-RA:cds"/>
    <property type="gene ID" value="AUR62023549"/>
</dbReference>
<evidence type="ECO:0000256" key="1">
    <source>
        <dbReference type="ARBA" id="ARBA00004123"/>
    </source>
</evidence>
<name>A0A803M526_CHEQI</name>
<protein>
    <submittedName>
        <fullName evidence="10">Uncharacterized protein</fullName>
    </submittedName>
</protein>
<dbReference type="PROSITE" id="PS50090">
    <property type="entry name" value="MYB_LIKE"/>
    <property type="match status" value="2"/>
</dbReference>
<evidence type="ECO:0000256" key="6">
    <source>
        <dbReference type="ARBA" id="ARBA00023242"/>
    </source>
</evidence>
<reference evidence="10" key="2">
    <citation type="submission" date="2021-03" db="UniProtKB">
        <authorList>
            <consortium name="EnsemblPlants"/>
        </authorList>
    </citation>
    <scope>IDENTIFICATION</scope>
</reference>
<dbReference type="PANTHER" id="PTHR10641:SF1103">
    <property type="entry name" value="TRANSCRIPTION FACTOR MYB72"/>
    <property type="match status" value="1"/>
</dbReference>
<evidence type="ECO:0000259" key="9">
    <source>
        <dbReference type="PROSITE" id="PS51294"/>
    </source>
</evidence>
<dbReference type="PROSITE" id="PS51294">
    <property type="entry name" value="HTH_MYB"/>
    <property type="match status" value="2"/>
</dbReference>
<dbReference type="OMA" id="NDSPISC"/>
<evidence type="ECO:0000256" key="7">
    <source>
        <dbReference type="SAM" id="MobiDB-lite"/>
    </source>
</evidence>
<dbReference type="GO" id="GO:0003677">
    <property type="term" value="F:DNA binding"/>
    <property type="evidence" value="ECO:0007669"/>
    <property type="project" value="UniProtKB-KW"/>
</dbReference>
<keyword evidence="6" id="KW-0539">Nucleus</keyword>
<feature type="domain" description="Myb-like" evidence="8">
    <location>
        <begin position="64"/>
        <end position="114"/>
    </location>
</feature>
<organism evidence="10 11">
    <name type="scientific">Chenopodium quinoa</name>
    <name type="common">Quinoa</name>
    <dbReference type="NCBI Taxonomy" id="63459"/>
    <lineage>
        <taxon>Eukaryota</taxon>
        <taxon>Viridiplantae</taxon>
        <taxon>Streptophyta</taxon>
        <taxon>Embryophyta</taxon>
        <taxon>Tracheophyta</taxon>
        <taxon>Spermatophyta</taxon>
        <taxon>Magnoliopsida</taxon>
        <taxon>eudicotyledons</taxon>
        <taxon>Gunneridae</taxon>
        <taxon>Pentapetalae</taxon>
        <taxon>Caryophyllales</taxon>
        <taxon>Chenopodiaceae</taxon>
        <taxon>Chenopodioideae</taxon>
        <taxon>Atripliceae</taxon>
        <taxon>Chenopodium</taxon>
    </lineage>
</organism>
<dbReference type="CDD" id="cd00167">
    <property type="entry name" value="SANT"/>
    <property type="match status" value="2"/>
</dbReference>
<comment type="subcellular location">
    <subcellularLocation>
        <location evidence="1">Nucleus</location>
    </subcellularLocation>
</comment>
<evidence type="ECO:0000313" key="10">
    <source>
        <dbReference type="EnsemblPlants" id="AUR62023549-RA:cds"/>
    </source>
</evidence>
<dbReference type="SUPFAM" id="SSF46689">
    <property type="entry name" value="Homeodomain-like"/>
    <property type="match status" value="1"/>
</dbReference>
<keyword evidence="3" id="KW-0805">Transcription regulation</keyword>
<dbReference type="FunFam" id="1.10.10.60:FF:000015">
    <property type="entry name" value="Transcription factor RAX3"/>
    <property type="match status" value="1"/>
</dbReference>
<keyword evidence="5" id="KW-0804">Transcription</keyword>
<dbReference type="Gramene" id="AUR62023549-RA">
    <property type="protein sequence ID" value="AUR62023549-RA:cds"/>
    <property type="gene ID" value="AUR62023549"/>
</dbReference>
<dbReference type="Gene3D" id="1.10.10.60">
    <property type="entry name" value="Homeodomain-like"/>
    <property type="match status" value="2"/>
</dbReference>
<feature type="domain" description="Myb-like" evidence="8">
    <location>
        <begin position="11"/>
        <end position="63"/>
    </location>
</feature>
<dbReference type="Proteomes" id="UP000596660">
    <property type="component" value="Unplaced"/>
</dbReference>
<keyword evidence="2" id="KW-0677">Repeat</keyword>
<feature type="region of interest" description="Disordered" evidence="7">
    <location>
        <begin position="118"/>
        <end position="149"/>
    </location>
</feature>
<dbReference type="PANTHER" id="PTHR10641">
    <property type="entry name" value="MYB FAMILY TRANSCRIPTION FACTOR"/>
    <property type="match status" value="1"/>
</dbReference>
<sequence>MGKGRKPCCDKAGVKKGPWSQAEDFKLISFIQKYGHNNWRALPKLAGLARCGKSCRLRWVNYLRPDLKRGDFTPQEEEVIIKLHETLGNKWSKIASHFPGRTDNEIKNVWNTHLKKRLKEKRSSNDSPISCNASSSTNTPNEITIDGSDNNQHCYKQVLTQQTITNNDTIEYSSSSSTSSNSQASCSDHQMIENVEHPNKDETSACVGKNIENISLDELIEIPFEPNLDLWDLLHGDNNEVQFKDVDTPIIYENDNKNENVKQGEQDLCSAVLTTALPSTRYREQCDCWRSESCAQVQMTRVLCGAFGLSISIRCYLAGGGVGSLCVRC</sequence>
<evidence type="ECO:0000256" key="4">
    <source>
        <dbReference type="ARBA" id="ARBA00023125"/>
    </source>
</evidence>
<evidence type="ECO:0000259" key="8">
    <source>
        <dbReference type="PROSITE" id="PS50090"/>
    </source>
</evidence>
<feature type="compositionally biased region" description="Polar residues" evidence="7">
    <location>
        <begin position="125"/>
        <end position="149"/>
    </location>
</feature>
<dbReference type="GO" id="GO:0005634">
    <property type="term" value="C:nucleus"/>
    <property type="evidence" value="ECO:0007669"/>
    <property type="project" value="UniProtKB-SubCell"/>
</dbReference>
<dbReference type="AlphaFoldDB" id="A0A803M526"/>
<evidence type="ECO:0000313" key="11">
    <source>
        <dbReference type="Proteomes" id="UP000596660"/>
    </source>
</evidence>
<reference evidence="10" key="1">
    <citation type="journal article" date="2017" name="Nature">
        <title>The genome of Chenopodium quinoa.</title>
        <authorList>
            <person name="Jarvis D.E."/>
            <person name="Ho Y.S."/>
            <person name="Lightfoot D.J."/>
            <person name="Schmoeckel S.M."/>
            <person name="Li B."/>
            <person name="Borm T.J.A."/>
            <person name="Ohyanagi H."/>
            <person name="Mineta K."/>
            <person name="Michell C.T."/>
            <person name="Saber N."/>
            <person name="Kharbatia N.M."/>
            <person name="Rupper R.R."/>
            <person name="Sharp A.R."/>
            <person name="Dally N."/>
            <person name="Boughton B.A."/>
            <person name="Woo Y.H."/>
            <person name="Gao G."/>
            <person name="Schijlen E.G.W.M."/>
            <person name="Guo X."/>
            <person name="Momin A.A."/>
            <person name="Negrao S."/>
            <person name="Al-Babili S."/>
            <person name="Gehring C."/>
            <person name="Roessner U."/>
            <person name="Jung C."/>
            <person name="Murphy K."/>
            <person name="Arold S.T."/>
            <person name="Gojobori T."/>
            <person name="van der Linden C.G."/>
            <person name="van Loo E.N."/>
            <person name="Jellen E.N."/>
            <person name="Maughan P.J."/>
            <person name="Tester M."/>
        </authorList>
    </citation>
    <scope>NUCLEOTIDE SEQUENCE [LARGE SCALE GENOMIC DNA]</scope>
    <source>
        <strain evidence="10">cv. PI 614886</strain>
    </source>
</reference>
<feature type="domain" description="HTH myb-type" evidence="9">
    <location>
        <begin position="11"/>
        <end position="63"/>
    </location>
</feature>
<dbReference type="InterPro" id="IPR009057">
    <property type="entry name" value="Homeodomain-like_sf"/>
</dbReference>
<accession>A0A803M526</accession>
<keyword evidence="4" id="KW-0238">DNA-binding</keyword>
<dbReference type="InterPro" id="IPR017930">
    <property type="entry name" value="Myb_dom"/>
</dbReference>